<proteinExistence type="predicted"/>
<evidence type="ECO:0000259" key="1">
    <source>
        <dbReference type="Pfam" id="PF01610"/>
    </source>
</evidence>
<name>A0A2V3PKG6_9BACT</name>
<dbReference type="Proteomes" id="UP000247973">
    <property type="component" value="Unassembled WGS sequence"/>
</dbReference>
<dbReference type="PANTHER" id="PTHR33498:SF1">
    <property type="entry name" value="TRANSPOSASE FOR INSERTION SEQUENCE ELEMENT IS1557"/>
    <property type="match status" value="1"/>
</dbReference>
<evidence type="ECO:0000313" key="3">
    <source>
        <dbReference type="Proteomes" id="UP000247973"/>
    </source>
</evidence>
<dbReference type="Pfam" id="PF01610">
    <property type="entry name" value="DDE_Tnp_ISL3"/>
    <property type="match status" value="1"/>
</dbReference>
<sequence>MFPQNIGSHLSIDETALTYDELYTIVTNKAAKGRKGALVAIVKGTKAEDVIGVLKQIKERLRNKVQEVTLDMAANMELIVRKSFPKAAIVTDRFHVQKLAGEALQDMRIAFRWQALDLENKEREQAKQSKLAYTPTIFDNGDTRAQLLIRSRYLLFKTENKWTPNQRFRAEVLFKHYPQLEDAYKLTMGLRHIYHTTKDRSLAFTRLAHWFKKVEDAGFEQFKTVERTIANHYRTILNFFTNRSTNASAESFNAKIKAFRATLRGVKNIPYFLFRLTNIYA</sequence>
<keyword evidence="3" id="KW-1185">Reference proteome</keyword>
<gene>
    <name evidence="2" type="ORF">CLV62_13625</name>
</gene>
<dbReference type="AlphaFoldDB" id="A0A2V3PKG6"/>
<comment type="caution">
    <text evidence="2">The sequence shown here is derived from an EMBL/GenBank/DDBJ whole genome shotgun (WGS) entry which is preliminary data.</text>
</comment>
<dbReference type="PANTHER" id="PTHR33498">
    <property type="entry name" value="TRANSPOSASE FOR INSERTION SEQUENCE ELEMENT IS1557"/>
    <property type="match status" value="1"/>
</dbReference>
<dbReference type="EMBL" id="QICL01000036">
    <property type="protein sequence ID" value="PXV59404.1"/>
    <property type="molecule type" value="Genomic_DNA"/>
</dbReference>
<evidence type="ECO:0000313" key="2">
    <source>
        <dbReference type="EMBL" id="PXV59404.1"/>
    </source>
</evidence>
<protein>
    <submittedName>
        <fullName evidence="2">Transposase</fullName>
    </submittedName>
</protein>
<dbReference type="RefSeq" id="WP_317048093.1">
    <property type="nucleotide sequence ID" value="NZ_QICL01000036.1"/>
</dbReference>
<dbReference type="InterPro" id="IPR002560">
    <property type="entry name" value="Transposase_DDE"/>
</dbReference>
<reference evidence="2 3" key="1">
    <citation type="submission" date="2018-03" db="EMBL/GenBank/DDBJ databases">
        <title>Genomic Encyclopedia of Archaeal and Bacterial Type Strains, Phase II (KMG-II): from individual species to whole genera.</title>
        <authorList>
            <person name="Goeker M."/>
        </authorList>
    </citation>
    <scope>NUCLEOTIDE SEQUENCE [LARGE SCALE GENOMIC DNA]</scope>
    <source>
        <strain evidence="2 3">DSM 100214</strain>
    </source>
</reference>
<accession>A0A2V3PKG6</accession>
<dbReference type="InterPro" id="IPR047951">
    <property type="entry name" value="Transpos_ISL3"/>
</dbReference>
<feature type="domain" description="Transposase IS204/IS1001/IS1096/IS1165 DDE" evidence="1">
    <location>
        <begin position="10"/>
        <end position="275"/>
    </location>
</feature>
<organism evidence="2 3">
    <name type="scientific">Dysgonomonas alginatilytica</name>
    <dbReference type="NCBI Taxonomy" id="1605892"/>
    <lineage>
        <taxon>Bacteria</taxon>
        <taxon>Pseudomonadati</taxon>
        <taxon>Bacteroidota</taxon>
        <taxon>Bacteroidia</taxon>
        <taxon>Bacteroidales</taxon>
        <taxon>Dysgonomonadaceae</taxon>
        <taxon>Dysgonomonas</taxon>
    </lineage>
</organism>